<evidence type="ECO:0000313" key="4">
    <source>
        <dbReference type="EMBL" id="CAF3691840.1"/>
    </source>
</evidence>
<protein>
    <submittedName>
        <fullName evidence="5">Uncharacterized protein</fullName>
    </submittedName>
</protein>
<dbReference type="Proteomes" id="UP000663862">
    <property type="component" value="Unassembled WGS sequence"/>
</dbReference>
<dbReference type="AlphaFoldDB" id="A0A820QLV0"/>
<organism evidence="5 9">
    <name type="scientific">Rotaria socialis</name>
    <dbReference type="NCBI Taxonomy" id="392032"/>
    <lineage>
        <taxon>Eukaryota</taxon>
        <taxon>Metazoa</taxon>
        <taxon>Spiralia</taxon>
        <taxon>Gnathifera</taxon>
        <taxon>Rotifera</taxon>
        <taxon>Eurotatoria</taxon>
        <taxon>Bdelloidea</taxon>
        <taxon>Philodinida</taxon>
        <taxon>Philodinidae</taxon>
        <taxon>Rotaria</taxon>
    </lineage>
</organism>
<name>A0A820QLV0_9BILA</name>
<gene>
    <name evidence="1" type="ORF">FME351_LOCUS5414</name>
    <name evidence="4" type="ORF">GRG538_LOCUS27742</name>
    <name evidence="5" type="ORF">HFQ381_LOCUS21980</name>
    <name evidence="3" type="ORF">LUA448_LOCUS24568</name>
    <name evidence="8" type="ORF">QYT958_LOCUS20718</name>
    <name evidence="2" type="ORF">TIS948_LOCUS33211</name>
    <name evidence="7" type="ORF">TSG867_LOCUS26995</name>
    <name evidence="6" type="ORF">UJA718_LOCUS22881</name>
</gene>
<evidence type="ECO:0000313" key="5">
    <source>
        <dbReference type="EMBL" id="CAF4426269.1"/>
    </source>
</evidence>
<dbReference type="EMBL" id="CAJNYT010004795">
    <property type="protein sequence ID" value="CAF3691840.1"/>
    <property type="molecule type" value="Genomic_DNA"/>
</dbReference>
<evidence type="ECO:0000313" key="3">
    <source>
        <dbReference type="EMBL" id="CAF3489568.1"/>
    </source>
</evidence>
<evidence type="ECO:0000313" key="7">
    <source>
        <dbReference type="EMBL" id="CAF4587693.1"/>
    </source>
</evidence>
<evidence type="ECO:0000313" key="2">
    <source>
        <dbReference type="EMBL" id="CAF3469246.1"/>
    </source>
</evidence>
<dbReference type="EMBL" id="CAJOBO010002027">
    <property type="protein sequence ID" value="CAF4426269.1"/>
    <property type="molecule type" value="Genomic_DNA"/>
</dbReference>
<dbReference type="EMBL" id="CAJOBP010004832">
    <property type="protein sequence ID" value="CAF4452477.1"/>
    <property type="molecule type" value="Genomic_DNA"/>
</dbReference>
<dbReference type="Proteomes" id="UP000663851">
    <property type="component" value="Unassembled WGS sequence"/>
</dbReference>
<evidence type="ECO:0000313" key="10">
    <source>
        <dbReference type="Proteomes" id="UP000663873"/>
    </source>
</evidence>
<dbReference type="EMBL" id="CAJNYD010003257">
    <property type="protein sequence ID" value="CAF3489568.1"/>
    <property type="molecule type" value="Genomic_DNA"/>
</dbReference>
<evidence type="ECO:0000313" key="6">
    <source>
        <dbReference type="EMBL" id="CAF4452477.1"/>
    </source>
</evidence>
<accession>A0A820QLV0</accession>
<dbReference type="Proteomes" id="UP000663825">
    <property type="component" value="Unassembled WGS sequence"/>
</dbReference>
<dbReference type="Proteomes" id="UP000663833">
    <property type="component" value="Unassembled WGS sequence"/>
</dbReference>
<dbReference type="EMBL" id="CAJNXB010006171">
    <property type="protein sequence ID" value="CAF3469246.1"/>
    <property type="molecule type" value="Genomic_DNA"/>
</dbReference>
<dbReference type="EMBL" id="CAJOBR010003653">
    <property type="protein sequence ID" value="CAF4746864.1"/>
    <property type="molecule type" value="Genomic_DNA"/>
</dbReference>
<comment type="caution">
    <text evidence="5">The sequence shown here is derived from an EMBL/GenBank/DDBJ whole genome shotgun (WGS) entry which is preliminary data.</text>
</comment>
<proteinExistence type="predicted"/>
<dbReference type="Proteomes" id="UP000663848">
    <property type="component" value="Unassembled WGS sequence"/>
</dbReference>
<sequence>MFVPRGALVPSIFNLNLRFHDLITNFSFPIEINISSMLKLEYQQYYFDIIEINTHRINSLCLSNIFVYGLVQSPIRMLSEYCQLNRLIFDNTQSKYLKNFLLQLMSLSTLTSLTVISLDDVNDKNLLYRQIFR</sequence>
<evidence type="ECO:0000313" key="9">
    <source>
        <dbReference type="Proteomes" id="UP000663851"/>
    </source>
</evidence>
<dbReference type="Proteomes" id="UP000663869">
    <property type="component" value="Unassembled WGS sequence"/>
</dbReference>
<dbReference type="EMBL" id="CAJNYU010000444">
    <property type="protein sequence ID" value="CAF3360923.1"/>
    <property type="molecule type" value="Genomic_DNA"/>
</dbReference>
<evidence type="ECO:0000313" key="8">
    <source>
        <dbReference type="EMBL" id="CAF4746864.1"/>
    </source>
</evidence>
<dbReference type="Proteomes" id="UP000663872">
    <property type="component" value="Unassembled WGS sequence"/>
</dbReference>
<reference evidence="5" key="1">
    <citation type="submission" date="2021-02" db="EMBL/GenBank/DDBJ databases">
        <authorList>
            <person name="Nowell W R."/>
        </authorList>
    </citation>
    <scope>NUCLEOTIDE SEQUENCE</scope>
</reference>
<keyword evidence="10" id="KW-1185">Reference proteome</keyword>
<dbReference type="OrthoDB" id="9987843at2759"/>
<evidence type="ECO:0000313" key="1">
    <source>
        <dbReference type="EMBL" id="CAF3360923.1"/>
    </source>
</evidence>
<dbReference type="Proteomes" id="UP000663873">
    <property type="component" value="Unassembled WGS sequence"/>
</dbReference>
<dbReference type="EMBL" id="CAJOBQ010002971">
    <property type="protein sequence ID" value="CAF4587693.1"/>
    <property type="molecule type" value="Genomic_DNA"/>
</dbReference>